<evidence type="ECO:0000313" key="3">
    <source>
        <dbReference type="Proteomes" id="UP000663193"/>
    </source>
</evidence>
<dbReference type="KEGG" id="pno:SNOG_16236"/>
<protein>
    <submittedName>
        <fullName evidence="2">Uncharacterized protein</fullName>
    </submittedName>
</protein>
<keyword evidence="3" id="KW-1185">Reference proteome</keyword>
<accession>A0A7U2ID61</accession>
<evidence type="ECO:0000256" key="1">
    <source>
        <dbReference type="SAM" id="SignalP"/>
    </source>
</evidence>
<dbReference type="VEuPathDB" id="FungiDB:JI435_162360"/>
<keyword evidence="1" id="KW-0732">Signal</keyword>
<dbReference type="RefSeq" id="XP_001806360.1">
    <property type="nucleotide sequence ID" value="XM_001806308.1"/>
</dbReference>
<organism evidence="2 3">
    <name type="scientific">Phaeosphaeria nodorum (strain SN15 / ATCC MYA-4574 / FGSC 10173)</name>
    <name type="common">Glume blotch fungus</name>
    <name type="synonym">Parastagonospora nodorum</name>
    <dbReference type="NCBI Taxonomy" id="321614"/>
    <lineage>
        <taxon>Eukaryota</taxon>
        <taxon>Fungi</taxon>
        <taxon>Dikarya</taxon>
        <taxon>Ascomycota</taxon>
        <taxon>Pezizomycotina</taxon>
        <taxon>Dothideomycetes</taxon>
        <taxon>Pleosporomycetidae</taxon>
        <taxon>Pleosporales</taxon>
        <taxon>Pleosporineae</taxon>
        <taxon>Phaeosphaeriaceae</taxon>
        <taxon>Parastagonospora</taxon>
    </lineage>
</organism>
<proteinExistence type="predicted"/>
<sequence length="153" mass="16918">MARFIAILVFILDSVISGQIVAVRLTFSKSVHCFGKPVYVELFMATKHLESVLSEQEGWPMSFSVKPARRGMGRTAGRTVDQRTAWVREGIVSGLARVRLPGWLAGCPCQRAPLVLQEGSPEKAREVLDPSQAAAKGQATAYLKRKVETSYRR</sequence>
<feature type="signal peptide" evidence="1">
    <location>
        <begin position="1"/>
        <end position="17"/>
    </location>
</feature>
<reference evidence="3" key="1">
    <citation type="journal article" date="2021" name="BMC Genomics">
        <title>Chromosome-level genome assembly and manually-curated proteome of model necrotroph Parastagonospora nodorum Sn15 reveals a genome-wide trove of candidate effector homologs, and redundancy of virulence-related functions within an accessory chromosome.</title>
        <authorList>
            <person name="Bertazzoni S."/>
            <person name="Jones D.A.B."/>
            <person name="Phan H.T."/>
            <person name="Tan K.-C."/>
            <person name="Hane J.K."/>
        </authorList>
    </citation>
    <scope>NUCLEOTIDE SEQUENCE [LARGE SCALE GENOMIC DNA]</scope>
    <source>
        <strain evidence="3">SN15 / ATCC MYA-4574 / FGSC 10173)</strain>
    </source>
</reference>
<dbReference type="AlphaFoldDB" id="A0A7U2ID61"/>
<evidence type="ECO:0000313" key="2">
    <source>
        <dbReference type="EMBL" id="QRD07714.1"/>
    </source>
</evidence>
<dbReference type="EMBL" id="CP069045">
    <property type="protein sequence ID" value="QRD07714.1"/>
    <property type="molecule type" value="Genomic_DNA"/>
</dbReference>
<dbReference type="Proteomes" id="UP000663193">
    <property type="component" value="Chromosome 23"/>
</dbReference>
<gene>
    <name evidence="2" type="ORF">JI435_162360</name>
</gene>
<feature type="chain" id="PRO_5033994989" evidence="1">
    <location>
        <begin position="18"/>
        <end position="153"/>
    </location>
</feature>
<name>A0A7U2ID61_PHANO</name>